<evidence type="ECO:0000256" key="1">
    <source>
        <dbReference type="SAM" id="MobiDB-lite"/>
    </source>
</evidence>
<protein>
    <submittedName>
        <fullName evidence="2">Uncharacterized protein</fullName>
    </submittedName>
</protein>
<organism evidence="2 3">
    <name type="scientific">Austropuccinia psidii MF-1</name>
    <dbReference type="NCBI Taxonomy" id="1389203"/>
    <lineage>
        <taxon>Eukaryota</taxon>
        <taxon>Fungi</taxon>
        <taxon>Dikarya</taxon>
        <taxon>Basidiomycota</taxon>
        <taxon>Pucciniomycotina</taxon>
        <taxon>Pucciniomycetes</taxon>
        <taxon>Pucciniales</taxon>
        <taxon>Sphaerophragmiaceae</taxon>
        <taxon>Austropuccinia</taxon>
    </lineage>
</organism>
<evidence type="ECO:0000313" key="3">
    <source>
        <dbReference type="Proteomes" id="UP000765509"/>
    </source>
</evidence>
<gene>
    <name evidence="2" type="ORF">O181_060743</name>
</gene>
<reference evidence="2" key="1">
    <citation type="submission" date="2021-03" db="EMBL/GenBank/DDBJ databases">
        <title>Draft genome sequence of rust myrtle Austropuccinia psidii MF-1, a brazilian biotype.</title>
        <authorList>
            <person name="Quecine M.C."/>
            <person name="Pachon D.M.R."/>
            <person name="Bonatelli M.L."/>
            <person name="Correr F.H."/>
            <person name="Franceschini L.M."/>
            <person name="Leite T.F."/>
            <person name="Margarido G.R.A."/>
            <person name="Almeida C.A."/>
            <person name="Ferrarezi J.A."/>
            <person name="Labate C.A."/>
        </authorList>
    </citation>
    <scope>NUCLEOTIDE SEQUENCE</scope>
    <source>
        <strain evidence="2">MF-1</strain>
    </source>
</reference>
<name>A0A9Q3EGZ1_9BASI</name>
<accession>A0A9Q3EGZ1</accession>
<feature type="region of interest" description="Disordered" evidence="1">
    <location>
        <begin position="1"/>
        <end position="22"/>
    </location>
</feature>
<dbReference type="OrthoDB" id="2506555at2759"/>
<dbReference type="Proteomes" id="UP000765509">
    <property type="component" value="Unassembled WGS sequence"/>
</dbReference>
<feature type="compositionally biased region" description="Polar residues" evidence="1">
    <location>
        <begin position="1"/>
        <end position="11"/>
    </location>
</feature>
<dbReference type="AlphaFoldDB" id="A0A9Q3EGZ1"/>
<keyword evidence="3" id="KW-1185">Reference proteome</keyword>
<dbReference type="EMBL" id="AVOT02028522">
    <property type="protein sequence ID" value="MBW0521028.1"/>
    <property type="molecule type" value="Genomic_DNA"/>
</dbReference>
<comment type="caution">
    <text evidence="2">The sequence shown here is derived from an EMBL/GenBank/DDBJ whole genome shotgun (WGS) entry which is preliminary data.</text>
</comment>
<sequence length="341" mass="38283">MGPQKELNSPKSSDREGSSGESIISISTALLNPPPEFLEARRLEGMSKDSRIPQYVQEKLQEARELLFADIDCIKSGNTLPPESDVKIGRMTNISLKINEGELGAFCPSANERNNGHLINTTNDHLVEIPEIGGVTNHHENIAPSPNLDTQEATTVPIENISTETQRKVAEDEIVLTQTNAEPSMDSSACSLTLTPSHSCMKIILENENRFDYILISYHVFKSEDWITWGVRGLLVCSADYRISSAKGTLQLLEITSILKKKESLPDEDIWKRTNKYICEILHESFFSKHSSSPICPSKYRLAEYLALDFSEAWQKKHPLESNIIMNLPKKVCIDKEIQKV</sequence>
<evidence type="ECO:0000313" key="2">
    <source>
        <dbReference type="EMBL" id="MBW0521028.1"/>
    </source>
</evidence>
<proteinExistence type="predicted"/>